<proteinExistence type="predicted"/>
<protein>
    <recommendedName>
        <fullName evidence="2">Alcohol acetyltransferase</fullName>
    </recommendedName>
</protein>
<accession>A0A645B2B0</accession>
<dbReference type="InterPro" id="IPR052058">
    <property type="entry name" value="Alcohol_O-acetyltransferase"/>
</dbReference>
<dbReference type="AlphaFoldDB" id="A0A645B2B0"/>
<evidence type="ECO:0000313" key="1">
    <source>
        <dbReference type="EMBL" id="MPM59575.1"/>
    </source>
</evidence>
<evidence type="ECO:0008006" key="2">
    <source>
        <dbReference type="Google" id="ProtNLM"/>
    </source>
</evidence>
<dbReference type="EMBL" id="VSSQ01017359">
    <property type="protein sequence ID" value="MPM59575.1"/>
    <property type="molecule type" value="Genomic_DNA"/>
</dbReference>
<sequence length="429" mass="49094">MPKTKKSSKWMKLDNAALIYPATMNRSWTALFRLSATLTETIDEDILEVAQKRTLRRLPWFAYKLKRGLFWFYLEHSDDLPKIEQDVANPCVRMRINENDGFCMRVRYYQNRIAVEFFHVLTDGTGGLVFLQTLVAEYLRLKYGAVIPRGDRVLDCSEEPRPDEAEDSFAVHSGRITQTRKEVKAYHIKGTDERSGFVHIITGSMNAADVLAKAKEKGVSATVYLTAALILSVDAIQRRKVPSIHKYKPVKVSVPVNLRNVFHSKTLRNFANYVNPGIDPRLGEYTFDEVLNIVHHTLAMEVTEKLLNVKITTNVRSEQNKVLRLTPLFIKNMALKYVYSQVGDVLSSTTLSNLGVAKLPEEMSQYVRRMDFILGPLADNRVCSAALTYNGRLRINFTRTIAEPWLEREFFTRLVKLGIPVKVESNQQE</sequence>
<dbReference type="PANTHER" id="PTHR28037">
    <property type="entry name" value="ALCOHOL O-ACETYLTRANSFERASE 1-RELATED"/>
    <property type="match status" value="1"/>
</dbReference>
<reference evidence="1" key="1">
    <citation type="submission" date="2019-08" db="EMBL/GenBank/DDBJ databases">
        <authorList>
            <person name="Kucharzyk K."/>
            <person name="Murdoch R.W."/>
            <person name="Higgins S."/>
            <person name="Loffler F."/>
        </authorList>
    </citation>
    <scope>NUCLEOTIDE SEQUENCE</scope>
</reference>
<name>A0A645B2B0_9ZZZZ</name>
<dbReference type="PANTHER" id="PTHR28037:SF1">
    <property type="entry name" value="ALCOHOL O-ACETYLTRANSFERASE 1-RELATED"/>
    <property type="match status" value="1"/>
</dbReference>
<comment type="caution">
    <text evidence="1">The sequence shown here is derived from an EMBL/GenBank/DDBJ whole genome shotgun (WGS) entry which is preliminary data.</text>
</comment>
<organism evidence="1">
    <name type="scientific">bioreactor metagenome</name>
    <dbReference type="NCBI Taxonomy" id="1076179"/>
    <lineage>
        <taxon>unclassified sequences</taxon>
        <taxon>metagenomes</taxon>
        <taxon>ecological metagenomes</taxon>
    </lineage>
</organism>
<gene>
    <name evidence="1" type="ORF">SDC9_106419</name>
</gene>